<evidence type="ECO:0000313" key="5">
    <source>
        <dbReference type="Proteomes" id="UP000095439"/>
    </source>
</evidence>
<dbReference type="EMBL" id="CYYY01000006">
    <property type="protein sequence ID" value="CUN87130.1"/>
    <property type="molecule type" value="Genomic_DNA"/>
</dbReference>
<dbReference type="Proteomes" id="UP000095439">
    <property type="component" value="Unassembled WGS sequence"/>
</dbReference>
<dbReference type="InterPro" id="IPR032291">
    <property type="entry name" value="Abn2_C"/>
</dbReference>
<proteinExistence type="predicted"/>
<dbReference type="Pfam" id="PF13240">
    <property type="entry name" value="Zn_Ribbon_1"/>
    <property type="match status" value="1"/>
</dbReference>
<accession>A0A174AHH8</accession>
<evidence type="ECO:0000259" key="2">
    <source>
        <dbReference type="Pfam" id="PF13240"/>
    </source>
</evidence>
<keyword evidence="1" id="KW-1133">Transmembrane helix</keyword>
<reference evidence="4 5" key="1">
    <citation type="submission" date="2015-09" db="EMBL/GenBank/DDBJ databases">
        <authorList>
            <consortium name="Pathogen Informatics"/>
        </authorList>
    </citation>
    <scope>NUCLEOTIDE SEQUENCE [LARGE SCALE GENOMIC DNA]</scope>
    <source>
        <strain evidence="4 5">2789STDY5608866</strain>
    </source>
</reference>
<dbReference type="InterPro" id="IPR026870">
    <property type="entry name" value="Zinc_ribbon_dom"/>
</dbReference>
<feature type="transmembrane region" description="Helical" evidence="1">
    <location>
        <begin position="43"/>
        <end position="62"/>
    </location>
</feature>
<dbReference type="RefSeq" id="WP_055181610.1">
    <property type="nucleotide sequence ID" value="NZ_CABIWY010000006.1"/>
</dbReference>
<name>A0A174AHH8_9FIRM</name>
<protein>
    <submittedName>
        <fullName evidence="4">Predicted membrane protein</fullName>
    </submittedName>
</protein>
<evidence type="ECO:0000256" key="1">
    <source>
        <dbReference type="SAM" id="Phobius"/>
    </source>
</evidence>
<dbReference type="AlphaFoldDB" id="A0A174AHH8"/>
<evidence type="ECO:0000313" key="4">
    <source>
        <dbReference type="EMBL" id="CUN87130.1"/>
    </source>
</evidence>
<feature type="domain" description="Zinc-ribbon" evidence="2">
    <location>
        <begin position="2"/>
        <end position="23"/>
    </location>
</feature>
<organism evidence="4 5">
    <name type="scientific">Dorea longicatena</name>
    <dbReference type="NCBI Taxonomy" id="88431"/>
    <lineage>
        <taxon>Bacteria</taxon>
        <taxon>Bacillati</taxon>
        <taxon>Bacillota</taxon>
        <taxon>Clostridia</taxon>
        <taxon>Lachnospirales</taxon>
        <taxon>Lachnospiraceae</taxon>
        <taxon>Dorea</taxon>
    </lineage>
</organism>
<gene>
    <name evidence="4" type="ORF">ERS852423_01666</name>
</gene>
<evidence type="ECO:0000259" key="3">
    <source>
        <dbReference type="Pfam" id="PF16369"/>
    </source>
</evidence>
<keyword evidence="1" id="KW-0472">Membrane</keyword>
<dbReference type="Pfam" id="PF16369">
    <property type="entry name" value="GH43_C"/>
    <property type="match status" value="1"/>
</dbReference>
<keyword evidence="1" id="KW-0812">Transmembrane</keyword>
<sequence length="161" mass="18163">MYCKKCGKELPDNSKFCSACGTAQPKVINSNKSSESKNKNKKIALIGIVILVMIVIAGIKHYTKGETQLIGRWDVYNKHISEGDIAYIVRSGDIVEFCKDGTVLYNDIEGKYNVISNNKLTIEINGELYSFKYKMQWDWSGKHGLTLKYKGKSVDLVKIKD</sequence>
<feature type="domain" description="Extracellular endo-alpha-(1-&gt;5)-L-arabinanase C-terminal" evidence="3">
    <location>
        <begin position="65"/>
        <end position="140"/>
    </location>
</feature>